<protein>
    <submittedName>
        <fullName evidence="16">TonB-dependent receptor</fullName>
    </submittedName>
</protein>
<evidence type="ECO:0000256" key="8">
    <source>
        <dbReference type="ARBA" id="ARBA00023136"/>
    </source>
</evidence>
<keyword evidence="8 11" id="KW-0472">Membrane</keyword>
<evidence type="ECO:0000256" key="11">
    <source>
        <dbReference type="PROSITE-ProRule" id="PRU01360"/>
    </source>
</evidence>
<dbReference type="InterPro" id="IPR037066">
    <property type="entry name" value="Plug_dom_sf"/>
</dbReference>
<dbReference type="Pfam" id="PF00593">
    <property type="entry name" value="TonB_dep_Rec_b-barrel"/>
    <property type="match status" value="1"/>
</dbReference>
<feature type="domain" description="TonB-dependent receptor-like beta-barrel" evidence="14">
    <location>
        <begin position="266"/>
        <end position="657"/>
    </location>
</feature>
<evidence type="ECO:0000256" key="9">
    <source>
        <dbReference type="ARBA" id="ARBA00023170"/>
    </source>
</evidence>
<feature type="signal peptide" evidence="13">
    <location>
        <begin position="1"/>
        <end position="25"/>
    </location>
</feature>
<keyword evidence="17" id="KW-1185">Reference proteome</keyword>
<dbReference type="RefSeq" id="WP_173763543.1">
    <property type="nucleotide sequence ID" value="NZ_CP048836.1"/>
</dbReference>
<dbReference type="GO" id="GO:0015344">
    <property type="term" value="F:siderophore uptake transmembrane transporter activity"/>
    <property type="evidence" value="ECO:0007669"/>
    <property type="project" value="TreeGrafter"/>
</dbReference>
<comment type="similarity">
    <text evidence="2 11 12">Belongs to the TonB-dependent receptor family.</text>
</comment>
<sequence length="699" mass="77106">MTRKRGLRQGAALLLACGWCFGAAAATTDDDAADLRQLMQVLDQQTEIATKTRLNADYVPGLVTVLHGEELVELGVRTVWEALRLVPGVEPSIDQIGGRQTLVRGVGGNFASGNMKILLNGRSMNSALTANANPVLNLPVELVDHIEVVRGPGSAVHGEFAYAGVLNVITRKQASGGFVRADEHDTYTGGAFTSWQSADGHSGGSINAGGWSARGAGVDSGRDALYNGNNAMQSALSNAPGPVNDRMEQRSLLLDLYHDALSLSFAYVEDGYGDHFGTINVLDASDARGTDYRNRYLTLGGKGQWTLAEDLRGSVSLGWQQFQNSYDIRMLPKGFVWLNSAYAPTLLPDGYTSEGFYEEQRLSADADLVWEGWTNHRLLMALGATRIDVQDAWQRNNIDPVTKNPLAVPTRYVHDDGIPWPGEDRSRRILSVTMQDEYRASEDVTVTAGVRYDDYDDFGHNTSPRLAAVWRLGRHHILKAQYAEAFRPPAFYETAFKPDLRPETIRTAELAYVFKSPDTEFRLIGFRSGLHDLIVDAGILGFDNVNDVRTRGVEMELRQRFGPRWRLEANLSLADSTQVDTGDPVAGAADRLANVVLRYEPGAHQDYALWVRHVGDRERESNDTRESLSGYQTVDLSANIGLPGVHAATVRFGVRNLFDRQIRYPAPMTLDWLGGAIPSYANDYRQPGRTGWIELSWSL</sequence>
<dbReference type="InterPro" id="IPR036942">
    <property type="entry name" value="Beta-barrel_TonB_sf"/>
</dbReference>
<feature type="chain" id="PRO_5025416968" evidence="13">
    <location>
        <begin position="26"/>
        <end position="699"/>
    </location>
</feature>
<evidence type="ECO:0000256" key="5">
    <source>
        <dbReference type="ARBA" id="ARBA00022692"/>
    </source>
</evidence>
<proteinExistence type="inferred from homology"/>
<dbReference type="CDD" id="cd01347">
    <property type="entry name" value="ligand_gated_channel"/>
    <property type="match status" value="1"/>
</dbReference>
<evidence type="ECO:0000259" key="15">
    <source>
        <dbReference type="Pfam" id="PF07715"/>
    </source>
</evidence>
<keyword evidence="4 11" id="KW-1134">Transmembrane beta strand</keyword>
<dbReference type="SUPFAM" id="SSF56935">
    <property type="entry name" value="Porins"/>
    <property type="match status" value="1"/>
</dbReference>
<dbReference type="GO" id="GO:0009279">
    <property type="term" value="C:cell outer membrane"/>
    <property type="evidence" value="ECO:0007669"/>
    <property type="project" value="UniProtKB-SubCell"/>
</dbReference>
<name>A0A6C1B0F0_9RHOO</name>
<dbReference type="Gene3D" id="2.170.130.10">
    <property type="entry name" value="TonB-dependent receptor, plug domain"/>
    <property type="match status" value="1"/>
</dbReference>
<dbReference type="Proteomes" id="UP000501991">
    <property type="component" value="Chromosome"/>
</dbReference>
<dbReference type="GO" id="GO:0044718">
    <property type="term" value="P:siderophore transmembrane transport"/>
    <property type="evidence" value="ECO:0007669"/>
    <property type="project" value="TreeGrafter"/>
</dbReference>
<evidence type="ECO:0000256" key="1">
    <source>
        <dbReference type="ARBA" id="ARBA00004571"/>
    </source>
</evidence>
<evidence type="ECO:0000256" key="13">
    <source>
        <dbReference type="SAM" id="SignalP"/>
    </source>
</evidence>
<evidence type="ECO:0000256" key="6">
    <source>
        <dbReference type="ARBA" id="ARBA00022729"/>
    </source>
</evidence>
<dbReference type="EMBL" id="CP048836">
    <property type="protein sequence ID" value="QID16375.1"/>
    <property type="molecule type" value="Genomic_DNA"/>
</dbReference>
<evidence type="ECO:0000313" key="16">
    <source>
        <dbReference type="EMBL" id="QID16375.1"/>
    </source>
</evidence>
<dbReference type="InterPro" id="IPR039426">
    <property type="entry name" value="TonB-dep_rcpt-like"/>
</dbReference>
<dbReference type="PANTHER" id="PTHR30069:SF29">
    <property type="entry name" value="HEMOGLOBIN AND HEMOGLOBIN-HAPTOGLOBIN-BINDING PROTEIN 1-RELATED"/>
    <property type="match status" value="1"/>
</dbReference>
<evidence type="ECO:0000256" key="7">
    <source>
        <dbReference type="ARBA" id="ARBA00023077"/>
    </source>
</evidence>
<comment type="subcellular location">
    <subcellularLocation>
        <location evidence="1 11">Cell outer membrane</location>
        <topology evidence="1 11">Multi-pass membrane protein</topology>
    </subcellularLocation>
</comment>
<evidence type="ECO:0000256" key="2">
    <source>
        <dbReference type="ARBA" id="ARBA00009810"/>
    </source>
</evidence>
<evidence type="ECO:0000259" key="14">
    <source>
        <dbReference type="Pfam" id="PF00593"/>
    </source>
</evidence>
<keyword evidence="3 11" id="KW-0813">Transport</keyword>
<evidence type="ECO:0000256" key="3">
    <source>
        <dbReference type="ARBA" id="ARBA00022448"/>
    </source>
</evidence>
<keyword evidence="5 11" id="KW-0812">Transmembrane</keyword>
<dbReference type="PANTHER" id="PTHR30069">
    <property type="entry name" value="TONB-DEPENDENT OUTER MEMBRANE RECEPTOR"/>
    <property type="match status" value="1"/>
</dbReference>
<dbReference type="KEGG" id="azq:G3580_01265"/>
<accession>A0A6C1B0F0</accession>
<keyword evidence="10 11" id="KW-0998">Cell outer membrane</keyword>
<dbReference type="Gene3D" id="2.40.170.20">
    <property type="entry name" value="TonB-dependent receptor, beta-barrel domain"/>
    <property type="match status" value="1"/>
</dbReference>
<dbReference type="InterPro" id="IPR012910">
    <property type="entry name" value="Plug_dom"/>
</dbReference>
<keyword evidence="7 12" id="KW-0798">TonB box</keyword>
<evidence type="ECO:0000256" key="10">
    <source>
        <dbReference type="ARBA" id="ARBA00023237"/>
    </source>
</evidence>
<keyword evidence="6 13" id="KW-0732">Signal</keyword>
<feature type="domain" description="TonB-dependent receptor plug" evidence="15">
    <location>
        <begin position="59"/>
        <end position="165"/>
    </location>
</feature>
<dbReference type="PROSITE" id="PS52016">
    <property type="entry name" value="TONB_DEPENDENT_REC_3"/>
    <property type="match status" value="1"/>
</dbReference>
<evidence type="ECO:0000256" key="4">
    <source>
        <dbReference type="ARBA" id="ARBA00022452"/>
    </source>
</evidence>
<organism evidence="16 17">
    <name type="scientific">Nitrogeniibacter mangrovi</name>
    <dbReference type="NCBI Taxonomy" id="2016596"/>
    <lineage>
        <taxon>Bacteria</taxon>
        <taxon>Pseudomonadati</taxon>
        <taxon>Pseudomonadota</taxon>
        <taxon>Betaproteobacteria</taxon>
        <taxon>Rhodocyclales</taxon>
        <taxon>Zoogloeaceae</taxon>
        <taxon>Nitrogeniibacter</taxon>
    </lineage>
</organism>
<dbReference type="InterPro" id="IPR000531">
    <property type="entry name" value="Beta-barrel_TonB"/>
</dbReference>
<keyword evidence="9 16" id="KW-0675">Receptor</keyword>
<gene>
    <name evidence="16" type="ORF">G3580_01265</name>
</gene>
<dbReference type="Pfam" id="PF07715">
    <property type="entry name" value="Plug"/>
    <property type="match status" value="1"/>
</dbReference>
<reference evidence="16 17" key="1">
    <citation type="submission" date="2020-02" db="EMBL/GenBank/DDBJ databases">
        <title>Nitrogenibacter mangrovi gen. nov., sp. nov. isolated from mangrove sediment, a denitrifying betaproteobacterium.</title>
        <authorList>
            <person name="Liao H."/>
            <person name="Tian Y."/>
        </authorList>
    </citation>
    <scope>NUCLEOTIDE SEQUENCE [LARGE SCALE GENOMIC DNA]</scope>
    <source>
        <strain evidence="16 17">M9-3-2</strain>
    </source>
</reference>
<dbReference type="AlphaFoldDB" id="A0A6C1B0F0"/>
<evidence type="ECO:0000256" key="12">
    <source>
        <dbReference type="RuleBase" id="RU003357"/>
    </source>
</evidence>
<evidence type="ECO:0000313" key="17">
    <source>
        <dbReference type="Proteomes" id="UP000501991"/>
    </source>
</evidence>